<accession>A0A923HPB1</accession>
<dbReference type="AlphaFoldDB" id="A0A923HPB1"/>
<name>A0A923HPB1_9BURK</name>
<organism evidence="1 2">
    <name type="scientific">Undibacterium nitidum</name>
    <dbReference type="NCBI Taxonomy" id="2762298"/>
    <lineage>
        <taxon>Bacteria</taxon>
        <taxon>Pseudomonadati</taxon>
        <taxon>Pseudomonadota</taxon>
        <taxon>Betaproteobacteria</taxon>
        <taxon>Burkholderiales</taxon>
        <taxon>Oxalobacteraceae</taxon>
        <taxon>Undibacterium</taxon>
    </lineage>
</organism>
<proteinExistence type="predicted"/>
<dbReference type="Proteomes" id="UP000627446">
    <property type="component" value="Unassembled WGS sequence"/>
</dbReference>
<protein>
    <submittedName>
        <fullName evidence="1">Uncharacterized protein</fullName>
    </submittedName>
</protein>
<dbReference type="EMBL" id="JACOFZ010000002">
    <property type="protein sequence ID" value="MBC3881496.1"/>
    <property type="molecule type" value="Genomic_DNA"/>
</dbReference>
<dbReference type="RefSeq" id="WP_186915998.1">
    <property type="nucleotide sequence ID" value="NZ_JACOFZ010000002.1"/>
</dbReference>
<comment type="caution">
    <text evidence="1">The sequence shown here is derived from an EMBL/GenBank/DDBJ whole genome shotgun (WGS) entry which is preliminary data.</text>
</comment>
<keyword evidence="2" id="KW-1185">Reference proteome</keyword>
<evidence type="ECO:0000313" key="2">
    <source>
        <dbReference type="Proteomes" id="UP000627446"/>
    </source>
</evidence>
<evidence type="ECO:0000313" key="1">
    <source>
        <dbReference type="EMBL" id="MBC3881496.1"/>
    </source>
</evidence>
<gene>
    <name evidence="1" type="ORF">H8K36_08945</name>
</gene>
<reference evidence="1" key="1">
    <citation type="submission" date="2020-08" db="EMBL/GenBank/DDBJ databases">
        <title>Novel species isolated from subtropical streams in China.</title>
        <authorList>
            <person name="Lu H."/>
        </authorList>
    </citation>
    <scope>NUCLEOTIDE SEQUENCE</scope>
    <source>
        <strain evidence="1">LX22W</strain>
    </source>
</reference>
<sequence length="165" mass="18358">MIKEFEDAPLLYREKGVVSTTSGRNGPDASTVDDKARLSGAFAGLTTIIKLTIGTGTYADNDDAARSLNITSHLKYAKLNLSDTLDRNIQAEACLSWPIKSVLVRYPKNTENSIRCFSGTPTSAAHYFCCEKSKSLMCLLKSSFNFFPFNNKHRMLGYSFLFDFL</sequence>